<dbReference type="Pfam" id="PF01526">
    <property type="entry name" value="DDE_Tnp_Tn3"/>
    <property type="match status" value="1"/>
</dbReference>
<sequence>MGAIVSFLAVQRLARDRDLQQEIQECLNVVKPWNRATAAICYYKGGEISTSRREKAEMAALCLCIRWAMLVHGNALTLQNMLAEPEGRDCSRRGHEASRTP</sequence>
<organism evidence="2 3">
    <name type="scientific">Microbispora oryzae</name>
    <dbReference type="NCBI Taxonomy" id="2806554"/>
    <lineage>
        <taxon>Bacteria</taxon>
        <taxon>Bacillati</taxon>
        <taxon>Actinomycetota</taxon>
        <taxon>Actinomycetes</taxon>
        <taxon>Streptosporangiales</taxon>
        <taxon>Streptosporangiaceae</taxon>
        <taxon>Microbispora</taxon>
    </lineage>
</organism>
<comment type="caution">
    <text evidence="2">The sequence shown here is derived from an EMBL/GenBank/DDBJ whole genome shotgun (WGS) entry which is preliminary data.</text>
</comment>
<reference evidence="2" key="1">
    <citation type="submission" date="2021-02" db="EMBL/GenBank/DDBJ databases">
        <title>Draft genome sequence of Microbispora sp. RL4-1S isolated from rice leaves in Thailand.</title>
        <authorList>
            <person name="Muangham S."/>
            <person name="Duangmal K."/>
        </authorList>
    </citation>
    <scope>NUCLEOTIDE SEQUENCE</scope>
    <source>
        <strain evidence="2">RL4-1S</strain>
    </source>
</reference>
<dbReference type="Proteomes" id="UP000674234">
    <property type="component" value="Unassembled WGS sequence"/>
</dbReference>
<accession>A0A941ALZ5</accession>
<gene>
    <name evidence="2" type="ORF">JOL79_33130</name>
</gene>
<evidence type="ECO:0000313" key="2">
    <source>
        <dbReference type="EMBL" id="MBP2708626.1"/>
    </source>
</evidence>
<evidence type="ECO:0000313" key="3">
    <source>
        <dbReference type="Proteomes" id="UP000674234"/>
    </source>
</evidence>
<dbReference type="RefSeq" id="WP_210159884.1">
    <property type="nucleotide sequence ID" value="NZ_JAFCNB010000039.1"/>
</dbReference>
<feature type="domain" description="Tn3 transposase DDE" evidence="1">
    <location>
        <begin position="11"/>
        <end position="86"/>
    </location>
</feature>
<dbReference type="GO" id="GO:0006313">
    <property type="term" value="P:DNA transposition"/>
    <property type="evidence" value="ECO:0007669"/>
    <property type="project" value="InterPro"/>
</dbReference>
<keyword evidence="3" id="KW-1185">Reference proteome</keyword>
<dbReference type="AlphaFoldDB" id="A0A941ALZ5"/>
<name>A0A941ALZ5_9ACTN</name>
<proteinExistence type="predicted"/>
<dbReference type="InterPro" id="IPR002513">
    <property type="entry name" value="Tn3_Tnp_DDE_dom"/>
</dbReference>
<dbReference type="GO" id="GO:0004803">
    <property type="term" value="F:transposase activity"/>
    <property type="evidence" value="ECO:0007669"/>
    <property type="project" value="InterPro"/>
</dbReference>
<evidence type="ECO:0000259" key="1">
    <source>
        <dbReference type="Pfam" id="PF01526"/>
    </source>
</evidence>
<dbReference type="EMBL" id="JAFCNB010000039">
    <property type="protein sequence ID" value="MBP2708626.1"/>
    <property type="molecule type" value="Genomic_DNA"/>
</dbReference>
<protein>
    <submittedName>
        <fullName evidence="2">Tn3 family transposase</fullName>
    </submittedName>
</protein>